<dbReference type="Pfam" id="PF03372">
    <property type="entry name" value="Exo_endo_phos"/>
    <property type="match status" value="1"/>
</dbReference>
<feature type="domain" description="Endonuclease/exonuclease/phosphatase" evidence="2">
    <location>
        <begin position="101"/>
        <end position="305"/>
    </location>
</feature>
<keyword evidence="3" id="KW-0378">Hydrolase</keyword>
<protein>
    <submittedName>
        <fullName evidence="3">Endonuclease/exonuclease/phosphatase (EEP) superfamily protein YafD</fullName>
    </submittedName>
</protein>
<dbReference type="InterPro" id="IPR005135">
    <property type="entry name" value="Endo/exonuclease/phosphatase"/>
</dbReference>
<keyword evidence="4" id="KW-1185">Reference proteome</keyword>
<dbReference type="Proteomes" id="UP000291591">
    <property type="component" value="Unassembled WGS sequence"/>
</dbReference>
<keyword evidence="3" id="KW-0255">Endonuclease</keyword>
<reference evidence="3 4" key="1">
    <citation type="submission" date="2019-02" db="EMBL/GenBank/DDBJ databases">
        <title>Sequencing the genomes of 1000 actinobacteria strains.</title>
        <authorList>
            <person name="Klenk H.-P."/>
        </authorList>
    </citation>
    <scope>NUCLEOTIDE SEQUENCE [LARGE SCALE GENOMIC DNA]</scope>
    <source>
        <strain evidence="3 4">DSM 45779</strain>
    </source>
</reference>
<accession>A0A4Q7UPX1</accession>
<keyword evidence="1" id="KW-1133">Transmembrane helix</keyword>
<feature type="transmembrane region" description="Helical" evidence="1">
    <location>
        <begin position="35"/>
        <end position="55"/>
    </location>
</feature>
<dbReference type="InterPro" id="IPR036691">
    <property type="entry name" value="Endo/exonu/phosph_ase_sf"/>
</dbReference>
<name>A0A4Q7UPX1_PSEST</name>
<evidence type="ECO:0000313" key="3">
    <source>
        <dbReference type="EMBL" id="RZT83576.1"/>
    </source>
</evidence>
<dbReference type="GO" id="GO:0004519">
    <property type="term" value="F:endonuclease activity"/>
    <property type="evidence" value="ECO:0007669"/>
    <property type="project" value="UniProtKB-KW"/>
</dbReference>
<evidence type="ECO:0000259" key="2">
    <source>
        <dbReference type="Pfam" id="PF03372"/>
    </source>
</evidence>
<sequence length="315" mass="33279">MRWLAALLLTALAAVAVVPDLLFGMDRFPPFAQTIAFRTPMLVALVVAVVFFGVLTVFRRGLWPITAGLAVVAVVGAGLVLPRAVADTPPTSGAPLKVLALNVFEGEADVDTLAALIRTEAPDIVSIPESGGRFAGRLDPLIAPLGYRTVASVSERRQDVAGVTLAVSERMGEVQTQIGRGQPFPYVEATGGALGDTRFVAYHSVAPTRGSVDEWRTDLDRLRQWCQGPTPAVLAGDFNATLDHSVLREGTAGCGDAAAQTGNGLVGTWPNWAPRWLGPQIDHVFGTDGIAAESFDVVDVPGTDHRAIVTTLRIP</sequence>
<proteinExistence type="predicted"/>
<keyword evidence="1" id="KW-0472">Membrane</keyword>
<evidence type="ECO:0000313" key="4">
    <source>
        <dbReference type="Proteomes" id="UP000291591"/>
    </source>
</evidence>
<gene>
    <name evidence="3" type="ORF">EV383_0385</name>
</gene>
<dbReference type="AlphaFoldDB" id="A0A4Q7UPX1"/>
<dbReference type="EMBL" id="SHKL01000001">
    <property type="protein sequence ID" value="RZT83576.1"/>
    <property type="molecule type" value="Genomic_DNA"/>
</dbReference>
<keyword evidence="3" id="KW-0269">Exonuclease</keyword>
<evidence type="ECO:0000256" key="1">
    <source>
        <dbReference type="SAM" id="Phobius"/>
    </source>
</evidence>
<organism evidence="3 4">
    <name type="scientific">Pseudonocardia sediminis</name>
    <dbReference type="NCBI Taxonomy" id="1397368"/>
    <lineage>
        <taxon>Bacteria</taxon>
        <taxon>Bacillati</taxon>
        <taxon>Actinomycetota</taxon>
        <taxon>Actinomycetes</taxon>
        <taxon>Pseudonocardiales</taxon>
        <taxon>Pseudonocardiaceae</taxon>
        <taxon>Pseudonocardia</taxon>
    </lineage>
</organism>
<dbReference type="SUPFAM" id="SSF56219">
    <property type="entry name" value="DNase I-like"/>
    <property type="match status" value="1"/>
</dbReference>
<comment type="caution">
    <text evidence="3">The sequence shown here is derived from an EMBL/GenBank/DDBJ whole genome shotgun (WGS) entry which is preliminary data.</text>
</comment>
<dbReference type="Gene3D" id="3.60.10.10">
    <property type="entry name" value="Endonuclease/exonuclease/phosphatase"/>
    <property type="match status" value="1"/>
</dbReference>
<keyword evidence="3" id="KW-0540">Nuclease</keyword>
<dbReference type="GO" id="GO:0004527">
    <property type="term" value="F:exonuclease activity"/>
    <property type="evidence" value="ECO:0007669"/>
    <property type="project" value="UniProtKB-KW"/>
</dbReference>
<feature type="transmembrane region" description="Helical" evidence="1">
    <location>
        <begin position="62"/>
        <end position="81"/>
    </location>
</feature>
<keyword evidence="1" id="KW-0812">Transmembrane</keyword>